<comment type="caution">
    <text evidence="2">The sequence shown here is derived from an EMBL/GenBank/DDBJ whole genome shotgun (WGS) entry which is preliminary data.</text>
</comment>
<accession>A0A8S2N276</accession>
<feature type="non-terminal residue" evidence="2">
    <location>
        <position position="1"/>
    </location>
</feature>
<dbReference type="Proteomes" id="UP000681720">
    <property type="component" value="Unassembled WGS sequence"/>
</dbReference>
<dbReference type="AlphaFoldDB" id="A0A8S2N276"/>
<evidence type="ECO:0000256" key="1">
    <source>
        <dbReference type="SAM" id="Coils"/>
    </source>
</evidence>
<organism evidence="2 3">
    <name type="scientific">Rotaria magnacalcarata</name>
    <dbReference type="NCBI Taxonomy" id="392030"/>
    <lineage>
        <taxon>Eukaryota</taxon>
        <taxon>Metazoa</taxon>
        <taxon>Spiralia</taxon>
        <taxon>Gnathifera</taxon>
        <taxon>Rotifera</taxon>
        <taxon>Eurotatoria</taxon>
        <taxon>Bdelloidea</taxon>
        <taxon>Philodinida</taxon>
        <taxon>Philodinidae</taxon>
        <taxon>Rotaria</taxon>
    </lineage>
</organism>
<gene>
    <name evidence="2" type="ORF">GIL414_LOCUS10678</name>
</gene>
<name>A0A8S2N276_9BILA</name>
<protein>
    <submittedName>
        <fullName evidence="2">Uncharacterized protein</fullName>
    </submittedName>
</protein>
<evidence type="ECO:0000313" key="3">
    <source>
        <dbReference type="Proteomes" id="UP000681720"/>
    </source>
</evidence>
<dbReference type="EMBL" id="CAJOBJ010003870">
    <property type="protein sequence ID" value="CAF3981010.1"/>
    <property type="molecule type" value="Genomic_DNA"/>
</dbReference>
<sequence length="203" mass="23815">HKRDLGQMSLFDCERQRAYFERTNQRLKTKISFDFQRRKIIQIRRIKEQISVMREISSHGLKVIEVERILSDLDIVSNVAFSMNATTSNEIVHARKIEQGSDFIESKQIEMNFIITNQVKRIEQLRDSIEILEENLRQTSKLNINYCISNDPSIVISSNLIHRQISTTYKKFYNSNITFTIQDEKKERSSLTVIESGKVEGLK</sequence>
<proteinExistence type="predicted"/>
<feature type="coiled-coil region" evidence="1">
    <location>
        <begin position="115"/>
        <end position="142"/>
    </location>
</feature>
<reference evidence="2" key="1">
    <citation type="submission" date="2021-02" db="EMBL/GenBank/DDBJ databases">
        <authorList>
            <person name="Nowell W R."/>
        </authorList>
    </citation>
    <scope>NUCLEOTIDE SEQUENCE</scope>
</reference>
<keyword evidence="1" id="KW-0175">Coiled coil</keyword>
<evidence type="ECO:0000313" key="2">
    <source>
        <dbReference type="EMBL" id="CAF3981010.1"/>
    </source>
</evidence>